<evidence type="ECO:0000256" key="5">
    <source>
        <dbReference type="SAM" id="MobiDB-lite"/>
    </source>
</evidence>
<dbReference type="NCBIfam" id="TIGR00434">
    <property type="entry name" value="cysH"/>
    <property type="match status" value="1"/>
</dbReference>
<dbReference type="EC" id="1.8.4.10" evidence="4"/>
<comment type="function">
    <text evidence="4">Catalyzes the formation of sulfite from adenosine 5'-phosphosulfate (APS) using thioredoxin as an electron donor.</text>
</comment>
<dbReference type="EMBL" id="MAQA01000056">
    <property type="protein sequence ID" value="OCI29808.1"/>
    <property type="molecule type" value="Genomic_DNA"/>
</dbReference>
<proteinExistence type="inferred from homology"/>
<dbReference type="AlphaFoldDB" id="A0A163SZD7"/>
<dbReference type="NCBIfam" id="NF002537">
    <property type="entry name" value="PRK02090.1"/>
    <property type="match status" value="1"/>
</dbReference>
<dbReference type="PANTHER" id="PTHR46509">
    <property type="entry name" value="PHOSPHOADENOSINE PHOSPHOSULFATE REDUCTASE"/>
    <property type="match status" value="1"/>
</dbReference>
<dbReference type="SUPFAM" id="SSF52402">
    <property type="entry name" value="Adenine nucleotide alpha hydrolases-like"/>
    <property type="match status" value="1"/>
</dbReference>
<reference evidence="7 9" key="1">
    <citation type="submission" date="2016-01" db="EMBL/GenBank/DDBJ databases">
        <title>Genome sequence of Oerskovia enterophila VJag, an agar and cellulose degrading bacterium.</title>
        <authorList>
            <person name="Poehlein A."/>
            <person name="Jag V."/>
            <person name="Bengelsdorf F."/>
            <person name="Duerre P."/>
            <person name="Daniel R."/>
        </authorList>
    </citation>
    <scope>NUCLEOTIDE SEQUENCE [LARGE SCALE GENOMIC DNA]</scope>
    <source>
        <strain evidence="7 9">VJag</strain>
    </source>
</reference>
<evidence type="ECO:0000313" key="9">
    <source>
        <dbReference type="Proteomes" id="UP000076447"/>
    </source>
</evidence>
<feature type="binding site" evidence="4">
    <location>
        <position position="193"/>
    </location>
    <ligand>
        <name>[4Fe-4S] cluster</name>
        <dbReference type="ChEBI" id="CHEBI:49883"/>
    </ligand>
</feature>
<evidence type="ECO:0000313" key="8">
    <source>
        <dbReference type="EMBL" id="OCI29808.1"/>
    </source>
</evidence>
<organism evidence="7 9">
    <name type="scientific">Oerskovia enterophila</name>
    <dbReference type="NCBI Taxonomy" id="43678"/>
    <lineage>
        <taxon>Bacteria</taxon>
        <taxon>Bacillati</taxon>
        <taxon>Actinomycetota</taxon>
        <taxon>Actinomycetes</taxon>
        <taxon>Micrococcales</taxon>
        <taxon>Cellulomonadaceae</taxon>
        <taxon>Oerskovia</taxon>
    </lineage>
</organism>
<keyword evidence="10" id="KW-1185">Reference proteome</keyword>
<protein>
    <recommendedName>
        <fullName evidence="4">Adenosine 5'-phosphosulfate reductase</fullName>
        <shortName evidence="4">APS reductase</shortName>
        <ecNumber evidence="4">1.8.4.10</ecNumber>
    </recommendedName>
    <alternativeName>
        <fullName evidence="4">5'-adenylylsulfate reductase</fullName>
    </alternativeName>
    <alternativeName>
        <fullName evidence="4">Thioredoxin-dependent 5'-adenylylsulfate reductase</fullName>
    </alternativeName>
</protein>
<comment type="pathway">
    <text evidence="3 4">Sulfur metabolism; hydrogen sulfide biosynthesis; sulfite from sulfate.</text>
</comment>
<evidence type="ECO:0000256" key="2">
    <source>
        <dbReference type="ARBA" id="ARBA00023002"/>
    </source>
</evidence>
<keyword evidence="4" id="KW-0479">Metal-binding</keyword>
<dbReference type="GO" id="GO:0046872">
    <property type="term" value="F:metal ion binding"/>
    <property type="evidence" value="ECO:0007669"/>
    <property type="project" value="UniProtKB-KW"/>
</dbReference>
<accession>A0A163SZD7</accession>
<evidence type="ECO:0000259" key="6">
    <source>
        <dbReference type="Pfam" id="PF01507"/>
    </source>
</evidence>
<feature type="region of interest" description="Disordered" evidence="5">
    <location>
        <begin position="1"/>
        <end position="28"/>
    </location>
</feature>
<comment type="catalytic activity">
    <reaction evidence="4">
        <text>[thioredoxin]-disulfide + sulfite + AMP + 2 H(+) = adenosine 5'-phosphosulfate + [thioredoxin]-dithiol</text>
        <dbReference type="Rhea" id="RHEA:21976"/>
        <dbReference type="Rhea" id="RHEA-COMP:10698"/>
        <dbReference type="Rhea" id="RHEA-COMP:10700"/>
        <dbReference type="ChEBI" id="CHEBI:15378"/>
        <dbReference type="ChEBI" id="CHEBI:17359"/>
        <dbReference type="ChEBI" id="CHEBI:29950"/>
        <dbReference type="ChEBI" id="CHEBI:50058"/>
        <dbReference type="ChEBI" id="CHEBI:58243"/>
        <dbReference type="ChEBI" id="CHEBI:456215"/>
        <dbReference type="EC" id="1.8.4.10"/>
    </reaction>
</comment>
<dbReference type="EMBL" id="LRIE01000037">
    <property type="protein sequence ID" value="KZM36914.1"/>
    <property type="molecule type" value="Genomic_DNA"/>
</dbReference>
<dbReference type="STRING" id="43678.OJAG_03880"/>
<evidence type="ECO:0000256" key="1">
    <source>
        <dbReference type="ARBA" id="ARBA00009732"/>
    </source>
</evidence>
<comment type="subcellular location">
    <subcellularLocation>
        <location evidence="4">Cytoplasm</location>
    </subcellularLocation>
</comment>
<comment type="similarity">
    <text evidence="1 4">Belongs to the PAPS reductase family. CysH subfamily.</text>
</comment>
<dbReference type="Gene3D" id="3.40.50.620">
    <property type="entry name" value="HUPs"/>
    <property type="match status" value="1"/>
</dbReference>
<dbReference type="PATRIC" id="fig|43678.3.peg.414"/>
<dbReference type="GO" id="GO:0005737">
    <property type="term" value="C:cytoplasm"/>
    <property type="evidence" value="ECO:0007669"/>
    <property type="project" value="UniProtKB-SubCell"/>
</dbReference>
<dbReference type="GO" id="GO:0019379">
    <property type="term" value="P:sulfate assimilation, phosphoadenylyl sulfate reduction by phosphoadenylyl-sulfate reductase (thioredoxin)"/>
    <property type="evidence" value="ECO:0007669"/>
    <property type="project" value="UniProtKB-UniRule"/>
</dbReference>
<feature type="region of interest" description="Disordered" evidence="5">
    <location>
        <begin position="44"/>
        <end position="67"/>
    </location>
</feature>
<evidence type="ECO:0000313" key="10">
    <source>
        <dbReference type="Proteomes" id="UP000093412"/>
    </source>
</evidence>
<feature type="binding site" evidence="4">
    <location>
        <position position="194"/>
    </location>
    <ligand>
        <name>[4Fe-4S] cluster</name>
        <dbReference type="ChEBI" id="CHEBI:49883"/>
    </ligand>
</feature>
<gene>
    <name evidence="4 7" type="primary">cysH</name>
    <name evidence="8" type="ORF">OERS_34960</name>
    <name evidence="7" type="ORF">OJAG_03880</name>
</gene>
<dbReference type="GO" id="GO:0051539">
    <property type="term" value="F:4 iron, 4 sulfur cluster binding"/>
    <property type="evidence" value="ECO:0007669"/>
    <property type="project" value="UniProtKB-UniRule"/>
</dbReference>
<comment type="cofactor">
    <cofactor evidence="4">
        <name>[4Fe-4S] cluster</name>
        <dbReference type="ChEBI" id="CHEBI:49883"/>
    </cofactor>
    <text evidence="4">Binds 1 [4Fe-4S] cluster per subunit.</text>
</comment>
<feature type="compositionally biased region" description="Basic and acidic residues" evidence="5">
    <location>
        <begin position="57"/>
        <end position="67"/>
    </location>
</feature>
<evidence type="ECO:0000256" key="4">
    <source>
        <dbReference type="HAMAP-Rule" id="MF_00063"/>
    </source>
</evidence>
<dbReference type="PANTHER" id="PTHR46509:SF1">
    <property type="entry name" value="PHOSPHOADENOSINE PHOSPHOSULFATE REDUCTASE"/>
    <property type="match status" value="1"/>
</dbReference>
<keyword evidence="2 4" id="KW-0560">Oxidoreductase</keyword>
<dbReference type="HAMAP" id="MF_00063">
    <property type="entry name" value="CysH"/>
    <property type="match status" value="1"/>
</dbReference>
<keyword evidence="4" id="KW-0411">Iron-sulfur</keyword>
<keyword evidence="4" id="KW-0408">Iron</keyword>
<dbReference type="GO" id="GO:0004604">
    <property type="term" value="F:phosphoadenylyl-sulfate reductase (thioredoxin) activity"/>
    <property type="evidence" value="ECO:0007669"/>
    <property type="project" value="UniProtKB-UniRule"/>
</dbReference>
<feature type="binding site" evidence="4">
    <location>
        <position position="276"/>
    </location>
    <ligand>
        <name>[4Fe-4S] cluster</name>
        <dbReference type="ChEBI" id="CHEBI:49883"/>
    </ligand>
</feature>
<feature type="domain" description="Phosphoadenosine phosphosulphate reductase" evidence="6">
    <location>
        <begin position="115"/>
        <end position="281"/>
    </location>
</feature>
<dbReference type="GO" id="GO:0070814">
    <property type="term" value="P:hydrogen sulfide biosynthetic process"/>
    <property type="evidence" value="ECO:0007669"/>
    <property type="project" value="UniProtKB-UniRule"/>
</dbReference>
<evidence type="ECO:0000256" key="3">
    <source>
        <dbReference type="ARBA" id="ARBA00024327"/>
    </source>
</evidence>
<dbReference type="RefSeq" id="WP_068627332.1">
    <property type="nucleotide sequence ID" value="NZ_LRIE01000037.1"/>
</dbReference>
<dbReference type="InterPro" id="IPR002500">
    <property type="entry name" value="PAPS_reduct_dom"/>
</dbReference>
<dbReference type="GO" id="GO:0043866">
    <property type="term" value="F:adenylyl-sulfate reductase (thioredoxin) activity"/>
    <property type="evidence" value="ECO:0007669"/>
    <property type="project" value="UniProtKB-EC"/>
</dbReference>
<reference evidence="8 10" key="2">
    <citation type="submission" date="2016-06" db="EMBL/GenBank/DDBJ databases">
        <title>Genome sequence of Oerskovia enterophila DSM 43852.</title>
        <authorList>
            <person name="Poehlein A."/>
            <person name="Jag V."/>
            <person name="Bengelsdorf F.R."/>
            <person name="Daniel R."/>
            <person name="Duerre P."/>
        </authorList>
    </citation>
    <scope>NUCLEOTIDE SEQUENCE [LARGE SCALE GENOMIC DNA]</scope>
    <source>
        <strain evidence="8 10">DSM 43852</strain>
    </source>
</reference>
<feature type="active site" description="Nucleophile; cysteine thiosulfonate intermediate" evidence="4">
    <location>
        <position position="302"/>
    </location>
</feature>
<name>A0A163SZD7_9CELL</name>
<keyword evidence="4" id="KW-0963">Cytoplasm</keyword>
<dbReference type="InterPro" id="IPR004511">
    <property type="entry name" value="PAPS/APS_Rdtase"/>
</dbReference>
<dbReference type="Proteomes" id="UP000076447">
    <property type="component" value="Unassembled WGS sequence"/>
</dbReference>
<dbReference type="OrthoDB" id="9794018at2"/>
<evidence type="ECO:0000313" key="7">
    <source>
        <dbReference type="EMBL" id="KZM36914.1"/>
    </source>
</evidence>
<dbReference type="Proteomes" id="UP000093412">
    <property type="component" value="Unassembled WGS sequence"/>
</dbReference>
<dbReference type="InterPro" id="IPR014729">
    <property type="entry name" value="Rossmann-like_a/b/a_fold"/>
</dbReference>
<comment type="caution">
    <text evidence="7">The sequence shown here is derived from an EMBL/GenBank/DDBJ whole genome shotgun (WGS) entry which is preliminary data.</text>
</comment>
<dbReference type="CDD" id="cd23945">
    <property type="entry name" value="PAPS_reductase"/>
    <property type="match status" value="1"/>
</dbReference>
<feature type="binding site" evidence="4">
    <location>
        <position position="279"/>
    </location>
    <ligand>
        <name>[4Fe-4S] cluster</name>
        <dbReference type="ChEBI" id="CHEBI:49883"/>
    </ligand>
</feature>
<dbReference type="Pfam" id="PF01507">
    <property type="entry name" value="PAPS_reduct"/>
    <property type="match status" value="1"/>
</dbReference>
<sequence>MSGTTTTPSGALDATGATPSGVPVATTGNDPLAALRAAAKARTEARAASKAAHAARRAQDARPKRSADELRAIVERGQAELHGRGTPGVVDSDHPEATAEQVVAWAVREFGDSIAVACSMADAVLPHVVAQQAPWVDVLFLETGYHFPETTGTRDAVEQQMEVTIVDVLPQLTVAQQDEAHGKDLWSRDPAACCAMRKVEPLTRTLGGYEVWVTGVRRDEAPTRTSTPLVTWDEKNGLVKINPLAAWSFDDLLGYAADHQVVLNPLLNDGYPSIGCAPCTRRVAPGEDPRAGRWSGLDKTECGLHV</sequence>